<accession>A0AAV6RXN8</accession>
<keyword evidence="3" id="KW-1185">Reference proteome</keyword>
<proteinExistence type="predicted"/>
<name>A0AAV6RXN8_SOLSE</name>
<organism evidence="2 3">
    <name type="scientific">Solea senegalensis</name>
    <name type="common">Senegalese sole</name>
    <dbReference type="NCBI Taxonomy" id="28829"/>
    <lineage>
        <taxon>Eukaryota</taxon>
        <taxon>Metazoa</taxon>
        <taxon>Chordata</taxon>
        <taxon>Craniata</taxon>
        <taxon>Vertebrata</taxon>
        <taxon>Euteleostomi</taxon>
        <taxon>Actinopterygii</taxon>
        <taxon>Neopterygii</taxon>
        <taxon>Teleostei</taxon>
        <taxon>Neoteleostei</taxon>
        <taxon>Acanthomorphata</taxon>
        <taxon>Carangaria</taxon>
        <taxon>Pleuronectiformes</taxon>
        <taxon>Pleuronectoidei</taxon>
        <taxon>Soleidae</taxon>
        <taxon>Solea</taxon>
    </lineage>
</organism>
<evidence type="ECO:0000259" key="1">
    <source>
        <dbReference type="Pfam" id="PF18701"/>
    </source>
</evidence>
<evidence type="ECO:0000313" key="2">
    <source>
        <dbReference type="EMBL" id="KAG7510021.1"/>
    </source>
</evidence>
<dbReference type="Pfam" id="PF18701">
    <property type="entry name" value="DUF5641"/>
    <property type="match status" value="1"/>
</dbReference>
<comment type="caution">
    <text evidence="2">The sequence shown here is derived from an EMBL/GenBank/DDBJ whole genome shotgun (WGS) entry which is preliminary data.</text>
</comment>
<reference evidence="2 3" key="1">
    <citation type="journal article" date="2021" name="Sci. Rep.">
        <title>Chromosome anchoring in Senegalese sole (Solea senegalensis) reveals sex-associated markers and genome rearrangements in flatfish.</title>
        <authorList>
            <person name="Guerrero-Cozar I."/>
            <person name="Gomez-Garrido J."/>
            <person name="Berbel C."/>
            <person name="Martinez-Blanch J.F."/>
            <person name="Alioto T."/>
            <person name="Claros M.G."/>
            <person name="Gagnaire P.A."/>
            <person name="Manchado M."/>
        </authorList>
    </citation>
    <scope>NUCLEOTIDE SEQUENCE [LARGE SCALE GENOMIC DNA]</scope>
    <source>
        <strain evidence="2">Sse05_10M</strain>
    </source>
</reference>
<dbReference type="AlphaFoldDB" id="A0AAV6RXN8"/>
<protein>
    <recommendedName>
        <fullName evidence="1">DUF5641 domain-containing protein</fullName>
    </recommendedName>
</protein>
<dbReference type="Proteomes" id="UP000693946">
    <property type="component" value="Linkage Group LG16"/>
</dbReference>
<dbReference type="PANTHER" id="PTHR47331:SF5">
    <property type="entry name" value="RIBONUCLEASE H"/>
    <property type="match status" value="1"/>
</dbReference>
<gene>
    <name evidence="2" type="ORF">JOB18_011341</name>
</gene>
<dbReference type="EMBL" id="JAGKHQ010000008">
    <property type="protein sequence ID" value="KAG7510021.1"/>
    <property type="molecule type" value="Genomic_DNA"/>
</dbReference>
<dbReference type="InterPro" id="IPR040676">
    <property type="entry name" value="DUF5641"/>
</dbReference>
<evidence type="ECO:0000313" key="3">
    <source>
        <dbReference type="Proteomes" id="UP000693946"/>
    </source>
</evidence>
<feature type="domain" description="DUF5641" evidence="1">
    <location>
        <begin position="22"/>
        <end position="127"/>
    </location>
</feature>
<sequence>MKTKAALPPPGEFIGEDVYARKRWRQVQYLSEQFWSRWKKEYLSNIATRQKWHTPRRNLKLGDIVMEKMDDLPRNEWRLAWVMDTVVDKDGLVRKVKLRFGGRKTEKGQCSGKHSIMERPVLKLVLLLEAP</sequence>
<dbReference type="PANTHER" id="PTHR47331">
    <property type="entry name" value="PHD-TYPE DOMAIN-CONTAINING PROTEIN"/>
    <property type="match status" value="1"/>
</dbReference>